<dbReference type="STRING" id="1073376.HMPREF1202_02536"/>
<name>V8BME3_9FIRM</name>
<dbReference type="PATRIC" id="fig|1073376.3.peg.2599"/>
<comment type="caution">
    <text evidence="5">The sequence shown here is derived from an EMBL/GenBank/DDBJ whole genome shotgun (WGS) entry which is preliminary data.</text>
</comment>
<dbReference type="PANTHER" id="PTHR42756">
    <property type="entry name" value="TRANSCRIPTIONAL REGULATOR, MARR"/>
    <property type="match status" value="1"/>
</dbReference>
<dbReference type="EMBL" id="AZJE01000037">
    <property type="protein sequence ID" value="ETD15945.1"/>
    <property type="molecule type" value="Genomic_DNA"/>
</dbReference>
<dbReference type="PROSITE" id="PS50995">
    <property type="entry name" value="HTH_MARR_2"/>
    <property type="match status" value="1"/>
</dbReference>
<dbReference type="HOGENOM" id="CLU_083287_25_1_9"/>
<evidence type="ECO:0000259" key="4">
    <source>
        <dbReference type="PROSITE" id="PS50995"/>
    </source>
</evidence>
<proteinExistence type="predicted"/>
<evidence type="ECO:0000313" key="6">
    <source>
        <dbReference type="Proteomes" id="UP000018683"/>
    </source>
</evidence>
<evidence type="ECO:0000256" key="2">
    <source>
        <dbReference type="ARBA" id="ARBA00023125"/>
    </source>
</evidence>
<sequence length="148" mass="17117">MKEGAFVKNYFAHCVDVEELYENMVSPVCEKYELTYMEFTVLMFLTNNPQYDTATQIVKYRHLAKSHVSISIRSLQERGLILGEHKGGNHRTIHLSVADKARDIIADGRVVQGKFCEIVFAGFSKEEIEALHRFTEQVNRNIKEYLND</sequence>
<evidence type="ECO:0000256" key="3">
    <source>
        <dbReference type="ARBA" id="ARBA00023163"/>
    </source>
</evidence>
<dbReference type="PANTHER" id="PTHR42756:SF1">
    <property type="entry name" value="TRANSCRIPTIONAL REPRESSOR OF EMRAB OPERON"/>
    <property type="match status" value="1"/>
</dbReference>
<keyword evidence="1" id="KW-0805">Transcription regulation</keyword>
<dbReference type="SUPFAM" id="SSF46785">
    <property type="entry name" value="Winged helix' DNA-binding domain"/>
    <property type="match status" value="1"/>
</dbReference>
<evidence type="ECO:0000313" key="5">
    <source>
        <dbReference type="EMBL" id="ETD15945.1"/>
    </source>
</evidence>
<gene>
    <name evidence="5" type="ORF">HMPREF1202_02536</name>
</gene>
<dbReference type="Pfam" id="PF12802">
    <property type="entry name" value="MarR_2"/>
    <property type="match status" value="1"/>
</dbReference>
<dbReference type="SMART" id="SM00347">
    <property type="entry name" value="HTH_MARR"/>
    <property type="match status" value="1"/>
</dbReference>
<dbReference type="AlphaFoldDB" id="V8BME3"/>
<dbReference type="InterPro" id="IPR036388">
    <property type="entry name" value="WH-like_DNA-bd_sf"/>
</dbReference>
<evidence type="ECO:0000256" key="1">
    <source>
        <dbReference type="ARBA" id="ARBA00023015"/>
    </source>
</evidence>
<dbReference type="OrthoDB" id="9795441at2"/>
<dbReference type="Gene3D" id="1.10.10.10">
    <property type="entry name" value="Winged helix-like DNA-binding domain superfamily/Winged helix DNA-binding domain"/>
    <property type="match status" value="1"/>
</dbReference>
<organism evidence="5 6">
    <name type="scientific">[Ruminococcus] lactaris CC59_002D</name>
    <dbReference type="NCBI Taxonomy" id="1073376"/>
    <lineage>
        <taxon>Bacteria</taxon>
        <taxon>Bacillati</taxon>
        <taxon>Bacillota</taxon>
        <taxon>Clostridia</taxon>
        <taxon>Lachnospirales</taxon>
        <taxon>Lachnospiraceae</taxon>
        <taxon>Mediterraneibacter</taxon>
    </lineage>
</organism>
<dbReference type="InterPro" id="IPR000835">
    <property type="entry name" value="HTH_MarR-typ"/>
</dbReference>
<keyword evidence="3" id="KW-0804">Transcription</keyword>
<feature type="domain" description="HTH marR-type" evidence="4">
    <location>
        <begin position="1"/>
        <end position="140"/>
    </location>
</feature>
<dbReference type="GO" id="GO:0003700">
    <property type="term" value="F:DNA-binding transcription factor activity"/>
    <property type="evidence" value="ECO:0007669"/>
    <property type="project" value="InterPro"/>
</dbReference>
<accession>V8BME3</accession>
<dbReference type="InterPro" id="IPR036390">
    <property type="entry name" value="WH_DNA-bd_sf"/>
</dbReference>
<reference evidence="5 6" key="1">
    <citation type="submission" date="2013-10" db="EMBL/GenBank/DDBJ databases">
        <title>The Genome Sequence of Ruminococcus lactaris CC59_002D.</title>
        <authorList>
            <consortium name="The Broad Institute Genomics Platform"/>
            <person name="Earl A."/>
            <person name="Allen-Vercoe E."/>
            <person name="Daigneault M."/>
            <person name="Young S.K."/>
            <person name="Zeng Q."/>
            <person name="Gargeya S."/>
            <person name="Fitzgerald M."/>
            <person name="Abouelleil A."/>
            <person name="Alvarado L."/>
            <person name="Chapman S.B."/>
            <person name="Gainer-Dewar J."/>
            <person name="Goldberg J."/>
            <person name="Griggs A."/>
            <person name="Gujja S."/>
            <person name="Hansen M."/>
            <person name="Howarth C."/>
            <person name="Imamovic A."/>
            <person name="Ireland A."/>
            <person name="Larimer J."/>
            <person name="McCowan C."/>
            <person name="Murphy C."/>
            <person name="Pearson M."/>
            <person name="Poon T.W."/>
            <person name="Priest M."/>
            <person name="Roberts A."/>
            <person name="Saif S."/>
            <person name="Shea T."/>
            <person name="Sykes S."/>
            <person name="Wortman J."/>
            <person name="Nusbaum C."/>
            <person name="Birren B."/>
        </authorList>
    </citation>
    <scope>NUCLEOTIDE SEQUENCE [LARGE SCALE GENOMIC DNA]</scope>
    <source>
        <strain evidence="5 6">CC59_002D</strain>
    </source>
</reference>
<protein>
    <recommendedName>
        <fullName evidence="4">HTH marR-type domain-containing protein</fullName>
    </recommendedName>
</protein>
<dbReference type="GO" id="GO:0003677">
    <property type="term" value="F:DNA binding"/>
    <property type="evidence" value="ECO:0007669"/>
    <property type="project" value="UniProtKB-KW"/>
</dbReference>
<keyword evidence="2" id="KW-0238">DNA-binding</keyword>
<dbReference type="Proteomes" id="UP000018683">
    <property type="component" value="Unassembled WGS sequence"/>
</dbReference>